<dbReference type="RefSeq" id="WP_129459377.1">
    <property type="nucleotide sequence ID" value="NZ_PPCV01000008.1"/>
</dbReference>
<gene>
    <name evidence="1" type="ORF">C1706_11475</name>
</gene>
<dbReference type="Gene3D" id="3.10.520.10">
    <property type="entry name" value="ApbE-like domains"/>
    <property type="match status" value="1"/>
</dbReference>
<keyword evidence="2" id="KW-1185">Reference proteome</keyword>
<proteinExistence type="predicted"/>
<dbReference type="SUPFAM" id="SSF143631">
    <property type="entry name" value="ApbE-like"/>
    <property type="match status" value="1"/>
</dbReference>
<dbReference type="EMBL" id="PPCV01000008">
    <property type="protein sequence ID" value="RXW31492.1"/>
    <property type="molecule type" value="Genomic_DNA"/>
</dbReference>
<evidence type="ECO:0000313" key="1">
    <source>
        <dbReference type="EMBL" id="RXW31492.1"/>
    </source>
</evidence>
<comment type="caution">
    <text evidence="1">The sequence shown here is derived from an EMBL/GenBank/DDBJ whole genome shotgun (WGS) entry which is preliminary data.</text>
</comment>
<reference evidence="1 2" key="1">
    <citation type="submission" date="2018-01" db="EMBL/GenBank/DDBJ databases">
        <title>Lactibacter flavus gen. nov., sp. nov., a novel bacterium of the family Propionibacteriaceae isolated from raw milk and dairy products.</title>
        <authorList>
            <person name="Wenning M."/>
            <person name="Breitenwieser F."/>
            <person name="Huptas C."/>
            <person name="von Neubeck M."/>
            <person name="Busse H.-J."/>
            <person name="Scherer S."/>
        </authorList>
    </citation>
    <scope>NUCLEOTIDE SEQUENCE [LARGE SCALE GENOMIC DNA]</scope>
    <source>
        <strain evidence="1 2">VG341</strain>
    </source>
</reference>
<evidence type="ECO:0008006" key="3">
    <source>
        <dbReference type="Google" id="ProtNLM"/>
    </source>
</evidence>
<accession>A0A4Q2EG21</accession>
<sequence>MTPTSTAAVLRPAREDHLARLRFPALGAVVTLTTPAAVAPTVEAAIRGVFQDADQRFSPWRRGGEAQRVACGALSARDASPEFRAVYDLATAWRFRTRNAWTPRRRDGRLDLAGLARFLAFEEASGLLTRRRQR</sequence>
<organism evidence="1 2">
    <name type="scientific">Propioniciclava flava</name>
    <dbReference type="NCBI Taxonomy" id="2072026"/>
    <lineage>
        <taxon>Bacteria</taxon>
        <taxon>Bacillati</taxon>
        <taxon>Actinomycetota</taxon>
        <taxon>Actinomycetes</taxon>
        <taxon>Propionibacteriales</taxon>
        <taxon>Propionibacteriaceae</taxon>
        <taxon>Propioniciclava</taxon>
    </lineage>
</organism>
<name>A0A4Q2EG21_9ACTN</name>
<dbReference type="OrthoDB" id="9778595at2"/>
<protein>
    <recommendedName>
        <fullName evidence="3">FAD:protein FMN transferase</fullName>
    </recommendedName>
</protein>
<dbReference type="Proteomes" id="UP000290624">
    <property type="component" value="Unassembled WGS sequence"/>
</dbReference>
<dbReference type="AlphaFoldDB" id="A0A4Q2EG21"/>
<evidence type="ECO:0000313" key="2">
    <source>
        <dbReference type="Proteomes" id="UP000290624"/>
    </source>
</evidence>
<dbReference type="InterPro" id="IPR003374">
    <property type="entry name" value="ApbE-like_sf"/>
</dbReference>